<sequence length="86" mass="9620">MMEEVAWARGMEMRPTRLERKKKVTEIAGGRGSELILETNPPRSKKPTWCRTSDLRLYYPSSTGTQEGSAKVEDAVGAQSNWVYGG</sequence>
<evidence type="ECO:0000313" key="2">
    <source>
        <dbReference type="Proteomes" id="UP001457282"/>
    </source>
</evidence>
<comment type="caution">
    <text evidence="1">The sequence shown here is derived from an EMBL/GenBank/DDBJ whole genome shotgun (WGS) entry which is preliminary data.</text>
</comment>
<protein>
    <submittedName>
        <fullName evidence="1">Uncharacterized protein</fullName>
    </submittedName>
</protein>
<dbReference type="Proteomes" id="UP001457282">
    <property type="component" value="Unassembled WGS sequence"/>
</dbReference>
<gene>
    <name evidence="1" type="ORF">M0R45_005145</name>
</gene>
<reference evidence="1 2" key="1">
    <citation type="journal article" date="2023" name="G3 (Bethesda)">
        <title>A chromosome-length genome assembly and annotation of blackberry (Rubus argutus, cv. 'Hillquist').</title>
        <authorList>
            <person name="Bruna T."/>
            <person name="Aryal R."/>
            <person name="Dudchenko O."/>
            <person name="Sargent D.J."/>
            <person name="Mead D."/>
            <person name="Buti M."/>
            <person name="Cavallini A."/>
            <person name="Hytonen T."/>
            <person name="Andres J."/>
            <person name="Pham M."/>
            <person name="Weisz D."/>
            <person name="Mascagni F."/>
            <person name="Usai G."/>
            <person name="Natali L."/>
            <person name="Bassil N."/>
            <person name="Fernandez G.E."/>
            <person name="Lomsadze A."/>
            <person name="Armour M."/>
            <person name="Olukolu B."/>
            <person name="Poorten T."/>
            <person name="Britton C."/>
            <person name="Davik J."/>
            <person name="Ashrafi H."/>
            <person name="Aiden E.L."/>
            <person name="Borodovsky M."/>
            <person name="Worthington M."/>
        </authorList>
    </citation>
    <scope>NUCLEOTIDE SEQUENCE [LARGE SCALE GENOMIC DNA]</scope>
    <source>
        <strain evidence="1">PI 553951</strain>
    </source>
</reference>
<accession>A0AAW1YLU6</accession>
<proteinExistence type="predicted"/>
<dbReference type="EMBL" id="JBEDUW010000001">
    <property type="protein sequence ID" value="KAK9949628.1"/>
    <property type="molecule type" value="Genomic_DNA"/>
</dbReference>
<dbReference type="AlphaFoldDB" id="A0AAW1YLU6"/>
<organism evidence="1 2">
    <name type="scientific">Rubus argutus</name>
    <name type="common">Southern blackberry</name>
    <dbReference type="NCBI Taxonomy" id="59490"/>
    <lineage>
        <taxon>Eukaryota</taxon>
        <taxon>Viridiplantae</taxon>
        <taxon>Streptophyta</taxon>
        <taxon>Embryophyta</taxon>
        <taxon>Tracheophyta</taxon>
        <taxon>Spermatophyta</taxon>
        <taxon>Magnoliopsida</taxon>
        <taxon>eudicotyledons</taxon>
        <taxon>Gunneridae</taxon>
        <taxon>Pentapetalae</taxon>
        <taxon>rosids</taxon>
        <taxon>fabids</taxon>
        <taxon>Rosales</taxon>
        <taxon>Rosaceae</taxon>
        <taxon>Rosoideae</taxon>
        <taxon>Rosoideae incertae sedis</taxon>
        <taxon>Rubus</taxon>
    </lineage>
</organism>
<name>A0AAW1YLU6_RUBAR</name>
<evidence type="ECO:0000313" key="1">
    <source>
        <dbReference type="EMBL" id="KAK9949628.1"/>
    </source>
</evidence>
<keyword evidence="2" id="KW-1185">Reference proteome</keyword>